<organism evidence="1 2">
    <name type="scientific">Saprospira grandis DSM 2844</name>
    <dbReference type="NCBI Taxonomy" id="694433"/>
    <lineage>
        <taxon>Bacteria</taxon>
        <taxon>Pseudomonadati</taxon>
        <taxon>Bacteroidota</taxon>
        <taxon>Saprospiria</taxon>
        <taxon>Saprospirales</taxon>
        <taxon>Saprospiraceae</taxon>
        <taxon>Saprospira</taxon>
    </lineage>
</organism>
<dbReference type="AlphaFoldDB" id="J1I1R1"/>
<reference evidence="2" key="1">
    <citation type="journal article" date="2012" name="Stand. Genomic Sci.">
        <title>Permanent draft genome sequence of the gliding predator Saprospira grandis strain Sa g1 (= HR1).</title>
        <authorList>
            <person name="Mavromatis K."/>
            <person name="Chertkov O."/>
            <person name="Lapidus A."/>
            <person name="Nolan M."/>
            <person name="Lucas S."/>
            <person name="Tice H."/>
            <person name="Del Rio T.G."/>
            <person name="Cheng J.F."/>
            <person name="Han C."/>
            <person name="Tapia R."/>
            <person name="Bruce D."/>
            <person name="Goodwin L.A."/>
            <person name="Pitluck S."/>
            <person name="Huntemann M."/>
            <person name="Liolios K."/>
            <person name="Pagani I."/>
            <person name="Ivanova N."/>
            <person name="Mikhailova N."/>
            <person name="Pati A."/>
            <person name="Chen A."/>
            <person name="Palaniappan K."/>
            <person name="Land M."/>
            <person name="Brambilla E.M."/>
            <person name="Rohde M."/>
            <person name="Spring S."/>
            <person name="Goker M."/>
            <person name="Detter J.C."/>
            <person name="Bristow J."/>
            <person name="Eisen J.A."/>
            <person name="Markowitz V."/>
            <person name="Hugenholtz P."/>
            <person name="Kyrpides N.C."/>
            <person name="Klenk H.P."/>
            <person name="Woyke T."/>
        </authorList>
    </citation>
    <scope>NUCLEOTIDE SEQUENCE [LARGE SCALE GENOMIC DNA]</scope>
    <source>
        <strain evidence="2">DSM 2844</strain>
    </source>
</reference>
<dbReference type="Proteomes" id="UP000005113">
    <property type="component" value="Unassembled WGS sequence"/>
</dbReference>
<dbReference type="HOGENOM" id="CLU_087612_0_0_10"/>
<accession>J1I1R1</accession>
<dbReference type="RefSeq" id="WP_002656986.1">
    <property type="nucleotide sequence ID" value="NZ_JH719942.1"/>
</dbReference>
<evidence type="ECO:0000313" key="1">
    <source>
        <dbReference type="EMBL" id="EJF52193.1"/>
    </source>
</evidence>
<evidence type="ECO:0000313" key="2">
    <source>
        <dbReference type="Proteomes" id="UP000005113"/>
    </source>
</evidence>
<dbReference type="EMBL" id="JH719942">
    <property type="protein sequence ID" value="EJF52193.1"/>
    <property type="molecule type" value="Genomic_DNA"/>
</dbReference>
<protein>
    <submittedName>
        <fullName evidence="1">Uncharacterized protein</fullName>
    </submittedName>
</protein>
<proteinExistence type="predicted"/>
<dbReference type="OrthoDB" id="9796831at2"/>
<gene>
    <name evidence="1" type="ORF">SapgrDRAFT_0448</name>
</gene>
<sequence length="243" mass="28628">MSRILFVFEGGRAENQIGERLKALNLIEQSTIFTVYGENIYTFYRQCSEDEFLDTFFLLKNRHPNQLEGFGRNDFSELYFFFDYDGHDRMATDEQIVEMLEFFRNETEEGKLYISYPMLEAIKHLADEIDFKELVVAARTKINYKNLVGNEASPRFQNLTNWELSHWREVAVAHLRKMNYVVHRNFSWPQTRVDQLTIFESQQNNYLNRAEVVAVLSGYPLMLADYYGLSGFKEKLGLSDEAL</sequence>
<name>J1I1R1_9BACT</name>